<dbReference type="InterPro" id="IPR027417">
    <property type="entry name" value="P-loop_NTPase"/>
</dbReference>
<dbReference type="SUPFAM" id="SSF52540">
    <property type="entry name" value="P-loop containing nucleoside triphosphate hydrolases"/>
    <property type="match status" value="2"/>
</dbReference>
<proteinExistence type="inferred from homology"/>
<comment type="caution">
    <text evidence="7">The sequence shown here is derived from an EMBL/GenBank/DDBJ whole genome shotgun (WGS) entry which is preliminary data.</text>
</comment>
<feature type="compositionally biased region" description="Basic and acidic residues" evidence="5">
    <location>
        <begin position="8"/>
        <end position="29"/>
    </location>
</feature>
<name>A0ABP8BLE6_9ACTN</name>
<dbReference type="EMBL" id="BAABAQ010000019">
    <property type="protein sequence ID" value="GAA4208903.1"/>
    <property type="molecule type" value="Genomic_DNA"/>
</dbReference>
<keyword evidence="8" id="KW-1185">Reference proteome</keyword>
<accession>A0ABP8BLE6</accession>
<dbReference type="PROSITE" id="PS50893">
    <property type="entry name" value="ABC_TRANSPORTER_2"/>
    <property type="match status" value="2"/>
</dbReference>
<comment type="similarity">
    <text evidence="1">Belongs to the ABC transporter superfamily.</text>
</comment>
<protein>
    <submittedName>
        <fullName evidence="7">ABC transporter ATP-binding protein</fullName>
    </submittedName>
</protein>
<reference evidence="8" key="1">
    <citation type="journal article" date="2019" name="Int. J. Syst. Evol. Microbiol.">
        <title>The Global Catalogue of Microorganisms (GCM) 10K type strain sequencing project: providing services to taxonomists for standard genome sequencing and annotation.</title>
        <authorList>
            <consortium name="The Broad Institute Genomics Platform"/>
            <consortium name="The Broad Institute Genome Sequencing Center for Infectious Disease"/>
            <person name="Wu L."/>
            <person name="Ma J."/>
        </authorList>
    </citation>
    <scope>NUCLEOTIDE SEQUENCE [LARGE SCALE GENOMIC DNA]</scope>
    <source>
        <strain evidence="8">JCM 17388</strain>
    </source>
</reference>
<keyword evidence="4 7" id="KW-0067">ATP-binding</keyword>
<feature type="region of interest" description="Disordered" evidence="5">
    <location>
        <begin position="1"/>
        <end position="40"/>
    </location>
</feature>
<evidence type="ECO:0000256" key="3">
    <source>
        <dbReference type="ARBA" id="ARBA00022741"/>
    </source>
</evidence>
<feature type="domain" description="ABC transporter" evidence="6">
    <location>
        <begin position="44"/>
        <end position="291"/>
    </location>
</feature>
<dbReference type="PROSITE" id="PS00211">
    <property type="entry name" value="ABC_TRANSPORTER_1"/>
    <property type="match status" value="1"/>
</dbReference>
<evidence type="ECO:0000256" key="1">
    <source>
        <dbReference type="ARBA" id="ARBA00005417"/>
    </source>
</evidence>
<dbReference type="Gene3D" id="3.40.50.300">
    <property type="entry name" value="P-loop containing nucleotide triphosphate hydrolases"/>
    <property type="match status" value="2"/>
</dbReference>
<dbReference type="RefSeq" id="WP_344923041.1">
    <property type="nucleotide sequence ID" value="NZ_BAABAQ010000019.1"/>
</dbReference>
<evidence type="ECO:0000313" key="7">
    <source>
        <dbReference type="EMBL" id="GAA4208903.1"/>
    </source>
</evidence>
<dbReference type="InterPro" id="IPR003439">
    <property type="entry name" value="ABC_transporter-like_ATP-bd"/>
</dbReference>
<sequence length="589" mass="62934">MSPASEDATEKAETAETVDRAEAVGRAETDTSPAPGDPGELLSVRDLTVGFATGRGHVDAVRGVSFRIGRGQVVAIVGESGSGKSVTARSLVGLAGDGADVRAGELVFDGLDLRRVRGRRWRALRGRRIGFVLQDALGSLDPLRRVGTEVAEPLREHRIVPAGQIGDEVVRLLGSVGVPLPASRARQYSHEMSGGLRQRALIASALAARPDLLIADEPTTALDATVQRQVLRLLRERAGEGTAILLISHDLGVVTEIADHVYVMKDGRFVEDGPARQVLQAPSHPYTRTLVAAALGQGRGPARGTGTAPAGPDPAPDPGPGRVVLRADGLVKRYKLPGRGAFTAVDEVSVEVRAGETLGIVGESGSGKTTVGRLLLGLAAPDAGRVEVNGRTWTELRGPERRTARRRIQMIYQHPLASFDPRYTARRLLEEPLRAERAPGAERARRVAELLGHVGLDEGVLDRRARELSGGQRQRLAIARALAPRPDVIICDEPVSALDAVIQAQVLDVLADVQERLGVAYVFISHDLGVVRRISHEVVVMKDGKVVESGDTRKVFEAPAHQYTKTLLDAVPQLYRAGPADAQAILNPH</sequence>
<dbReference type="Proteomes" id="UP001501251">
    <property type="component" value="Unassembled WGS sequence"/>
</dbReference>
<evidence type="ECO:0000256" key="5">
    <source>
        <dbReference type="SAM" id="MobiDB-lite"/>
    </source>
</evidence>
<dbReference type="InterPro" id="IPR013563">
    <property type="entry name" value="Oligopep_ABC_C"/>
</dbReference>
<dbReference type="SMART" id="SM00382">
    <property type="entry name" value="AAA"/>
    <property type="match status" value="2"/>
</dbReference>
<evidence type="ECO:0000259" key="6">
    <source>
        <dbReference type="PROSITE" id="PS50893"/>
    </source>
</evidence>
<dbReference type="InterPro" id="IPR050319">
    <property type="entry name" value="ABC_transp_ATP-bind"/>
</dbReference>
<evidence type="ECO:0000256" key="2">
    <source>
        <dbReference type="ARBA" id="ARBA00022448"/>
    </source>
</evidence>
<dbReference type="Pfam" id="PF08352">
    <property type="entry name" value="oligo_HPY"/>
    <property type="match status" value="2"/>
</dbReference>
<dbReference type="PANTHER" id="PTHR43776">
    <property type="entry name" value="TRANSPORT ATP-BINDING PROTEIN"/>
    <property type="match status" value="1"/>
</dbReference>
<dbReference type="NCBIfam" id="NF008453">
    <property type="entry name" value="PRK11308.1"/>
    <property type="match status" value="2"/>
</dbReference>
<organism evidence="7 8">
    <name type="scientific">Streptosporangium oxazolinicum</name>
    <dbReference type="NCBI Taxonomy" id="909287"/>
    <lineage>
        <taxon>Bacteria</taxon>
        <taxon>Bacillati</taxon>
        <taxon>Actinomycetota</taxon>
        <taxon>Actinomycetes</taxon>
        <taxon>Streptosporangiales</taxon>
        <taxon>Streptosporangiaceae</taxon>
        <taxon>Streptosporangium</taxon>
    </lineage>
</organism>
<dbReference type="InterPro" id="IPR017871">
    <property type="entry name" value="ABC_transporter-like_CS"/>
</dbReference>
<dbReference type="InterPro" id="IPR003593">
    <property type="entry name" value="AAA+_ATPase"/>
</dbReference>
<gene>
    <name evidence="7" type="ORF">GCM10022252_74710</name>
</gene>
<dbReference type="NCBIfam" id="NF007739">
    <property type="entry name" value="PRK10419.1"/>
    <property type="match status" value="2"/>
</dbReference>
<dbReference type="Pfam" id="PF00005">
    <property type="entry name" value="ABC_tran"/>
    <property type="match status" value="2"/>
</dbReference>
<feature type="domain" description="ABC transporter" evidence="6">
    <location>
        <begin position="325"/>
        <end position="568"/>
    </location>
</feature>
<dbReference type="PANTHER" id="PTHR43776:SF7">
    <property type="entry name" value="D,D-DIPEPTIDE TRANSPORT ATP-BINDING PROTEIN DDPF-RELATED"/>
    <property type="match status" value="1"/>
</dbReference>
<evidence type="ECO:0000256" key="4">
    <source>
        <dbReference type="ARBA" id="ARBA00022840"/>
    </source>
</evidence>
<dbReference type="CDD" id="cd03257">
    <property type="entry name" value="ABC_NikE_OppD_transporters"/>
    <property type="match status" value="2"/>
</dbReference>
<keyword evidence="2" id="KW-0813">Transport</keyword>
<dbReference type="GO" id="GO:0005524">
    <property type="term" value="F:ATP binding"/>
    <property type="evidence" value="ECO:0007669"/>
    <property type="project" value="UniProtKB-KW"/>
</dbReference>
<keyword evidence="3" id="KW-0547">Nucleotide-binding</keyword>
<evidence type="ECO:0000313" key="8">
    <source>
        <dbReference type="Proteomes" id="UP001501251"/>
    </source>
</evidence>
<feature type="region of interest" description="Disordered" evidence="5">
    <location>
        <begin position="297"/>
        <end position="321"/>
    </location>
</feature>